<organism evidence="6 7">
    <name type="scientific">Dioscorea zingiberensis</name>
    <dbReference type="NCBI Taxonomy" id="325984"/>
    <lineage>
        <taxon>Eukaryota</taxon>
        <taxon>Viridiplantae</taxon>
        <taxon>Streptophyta</taxon>
        <taxon>Embryophyta</taxon>
        <taxon>Tracheophyta</taxon>
        <taxon>Spermatophyta</taxon>
        <taxon>Magnoliopsida</taxon>
        <taxon>Liliopsida</taxon>
        <taxon>Dioscoreales</taxon>
        <taxon>Dioscoreaceae</taxon>
        <taxon>Dioscorea</taxon>
    </lineage>
</organism>
<dbReference type="EMBL" id="JAGGNH010000025">
    <property type="protein sequence ID" value="KAJ0961364.1"/>
    <property type="molecule type" value="Genomic_DNA"/>
</dbReference>
<dbReference type="CDD" id="cd00051">
    <property type="entry name" value="EFh"/>
    <property type="match status" value="2"/>
</dbReference>
<comment type="caution">
    <text evidence="6">The sequence shown here is derived from an EMBL/GenBank/DDBJ whole genome shotgun (WGS) entry which is preliminary data.</text>
</comment>
<feature type="compositionally biased region" description="Basic residues" evidence="4">
    <location>
        <begin position="1"/>
        <end position="14"/>
    </location>
</feature>
<accession>A0A9D5BUW8</accession>
<keyword evidence="7" id="KW-1185">Reference proteome</keyword>
<dbReference type="InterPro" id="IPR011992">
    <property type="entry name" value="EF-hand-dom_pair"/>
</dbReference>
<keyword evidence="2" id="KW-0677">Repeat</keyword>
<dbReference type="SMART" id="SM00054">
    <property type="entry name" value="EFh"/>
    <property type="match status" value="4"/>
</dbReference>
<dbReference type="InterPro" id="IPR002048">
    <property type="entry name" value="EF_hand_dom"/>
</dbReference>
<name>A0A9D5BUW8_9LILI</name>
<dbReference type="InterPro" id="IPR039647">
    <property type="entry name" value="EF_hand_pair_protein_CML-like"/>
</dbReference>
<proteinExistence type="predicted"/>
<dbReference type="Proteomes" id="UP001085076">
    <property type="component" value="Unassembled WGS sequence"/>
</dbReference>
<dbReference type="FunFam" id="1.10.238.10:FF:000003">
    <property type="entry name" value="Calmodulin A"/>
    <property type="match status" value="1"/>
</dbReference>
<feature type="compositionally biased region" description="Polar residues" evidence="4">
    <location>
        <begin position="21"/>
        <end position="30"/>
    </location>
</feature>
<sequence>MGLTRLFRRRRRSSKLTGSTPSSPMASPHSSDLEQVFKKFDSNGDGKVSSSELAGVLHTLGEILTKEDVKAMMAEVDTDGDGFISLEEFIDLNTKKMDSVEVLKDLQCAFSVYDIDGDGSISADELAHVLENLGEPASVEECRKMIAGVDRDGDGFIDFEEFKAMMLLPSS</sequence>
<evidence type="ECO:0000259" key="5">
    <source>
        <dbReference type="PROSITE" id="PS50222"/>
    </source>
</evidence>
<dbReference type="SUPFAM" id="SSF47473">
    <property type="entry name" value="EF-hand"/>
    <property type="match status" value="1"/>
</dbReference>
<evidence type="ECO:0000313" key="6">
    <source>
        <dbReference type="EMBL" id="KAJ0961364.1"/>
    </source>
</evidence>
<keyword evidence="1" id="KW-0479">Metal-binding</keyword>
<evidence type="ECO:0000256" key="2">
    <source>
        <dbReference type="ARBA" id="ARBA00022737"/>
    </source>
</evidence>
<evidence type="ECO:0000256" key="3">
    <source>
        <dbReference type="ARBA" id="ARBA00022837"/>
    </source>
</evidence>
<feature type="domain" description="EF-hand" evidence="5">
    <location>
        <begin position="64"/>
        <end position="99"/>
    </location>
</feature>
<dbReference type="GO" id="GO:0005509">
    <property type="term" value="F:calcium ion binding"/>
    <property type="evidence" value="ECO:0007669"/>
    <property type="project" value="InterPro"/>
</dbReference>
<dbReference type="PANTHER" id="PTHR10891">
    <property type="entry name" value="EF-HAND CALCIUM-BINDING DOMAIN CONTAINING PROTEIN"/>
    <property type="match status" value="1"/>
</dbReference>
<gene>
    <name evidence="6" type="ORF">J5N97_000491</name>
</gene>
<evidence type="ECO:0000256" key="1">
    <source>
        <dbReference type="ARBA" id="ARBA00022723"/>
    </source>
</evidence>
<feature type="domain" description="EF-hand" evidence="5">
    <location>
        <begin position="101"/>
        <end position="136"/>
    </location>
</feature>
<reference evidence="6 7" key="1">
    <citation type="journal article" date="2022" name="Hortic Res">
        <title>The genome of Dioscorea zingiberensis sheds light on the biosynthesis, origin and evolution of the medicinally important diosgenin saponins.</title>
        <authorList>
            <person name="Li Y."/>
            <person name="Tan C."/>
            <person name="Li Z."/>
            <person name="Guo J."/>
            <person name="Li S."/>
            <person name="Chen X."/>
            <person name="Wang C."/>
            <person name="Dai X."/>
            <person name="Yang H."/>
            <person name="Song W."/>
            <person name="Hou L."/>
            <person name="Xu J."/>
            <person name="Tong Z."/>
            <person name="Xu A."/>
            <person name="Yuan X."/>
            <person name="Wang W."/>
            <person name="Yang Q."/>
            <person name="Chen L."/>
            <person name="Sun Z."/>
            <person name="Wang K."/>
            <person name="Pan B."/>
            <person name="Chen J."/>
            <person name="Bao Y."/>
            <person name="Liu F."/>
            <person name="Qi X."/>
            <person name="Gang D.R."/>
            <person name="Wen J."/>
            <person name="Li J."/>
        </authorList>
    </citation>
    <scope>NUCLEOTIDE SEQUENCE [LARGE SCALE GENOMIC DNA]</scope>
    <source>
        <strain evidence="6">Dzin_1.0</strain>
    </source>
</reference>
<keyword evidence="3" id="KW-0106">Calcium</keyword>
<protein>
    <recommendedName>
        <fullName evidence="5">EF-hand domain-containing protein</fullName>
    </recommendedName>
</protein>
<dbReference type="PROSITE" id="PS00018">
    <property type="entry name" value="EF_HAND_1"/>
    <property type="match status" value="4"/>
</dbReference>
<dbReference type="OrthoDB" id="26525at2759"/>
<evidence type="ECO:0000256" key="4">
    <source>
        <dbReference type="SAM" id="MobiDB-lite"/>
    </source>
</evidence>
<feature type="region of interest" description="Disordered" evidence="4">
    <location>
        <begin position="1"/>
        <end position="36"/>
    </location>
</feature>
<evidence type="ECO:0000313" key="7">
    <source>
        <dbReference type="Proteomes" id="UP001085076"/>
    </source>
</evidence>
<dbReference type="Pfam" id="PF13499">
    <property type="entry name" value="EF-hand_7"/>
    <property type="match status" value="2"/>
</dbReference>
<dbReference type="InterPro" id="IPR018247">
    <property type="entry name" value="EF_Hand_1_Ca_BS"/>
</dbReference>
<dbReference type="AlphaFoldDB" id="A0A9D5BUW8"/>
<feature type="domain" description="EF-hand" evidence="5">
    <location>
        <begin position="137"/>
        <end position="171"/>
    </location>
</feature>
<dbReference type="Gene3D" id="1.10.238.10">
    <property type="entry name" value="EF-hand"/>
    <property type="match status" value="2"/>
</dbReference>
<feature type="domain" description="EF-hand" evidence="5">
    <location>
        <begin position="28"/>
        <end position="63"/>
    </location>
</feature>
<dbReference type="PROSITE" id="PS50222">
    <property type="entry name" value="EF_HAND_2"/>
    <property type="match status" value="4"/>
</dbReference>